<dbReference type="Pfam" id="PF07729">
    <property type="entry name" value="FCD"/>
    <property type="match status" value="1"/>
</dbReference>
<keyword evidence="6" id="KW-1185">Reference proteome</keyword>
<reference evidence="5 6" key="1">
    <citation type="submission" date="2024-03" db="EMBL/GenBank/DDBJ databases">
        <title>Novel species of the genus Variovorax.</title>
        <authorList>
            <person name="Liu Q."/>
            <person name="Xin Y.-H."/>
        </authorList>
    </citation>
    <scope>NUCLEOTIDE SEQUENCE [LARGE SCALE GENOMIC DNA]</scope>
    <source>
        <strain evidence="5 6">KACC 18501</strain>
    </source>
</reference>
<evidence type="ECO:0000256" key="2">
    <source>
        <dbReference type="ARBA" id="ARBA00023125"/>
    </source>
</evidence>
<keyword evidence="1" id="KW-0805">Transcription regulation</keyword>
<evidence type="ECO:0000313" key="6">
    <source>
        <dbReference type="Proteomes" id="UP001363010"/>
    </source>
</evidence>
<dbReference type="Gene3D" id="1.20.120.530">
    <property type="entry name" value="GntR ligand-binding domain-like"/>
    <property type="match status" value="1"/>
</dbReference>
<dbReference type="SMART" id="SM00895">
    <property type="entry name" value="FCD"/>
    <property type="match status" value="1"/>
</dbReference>
<dbReference type="SMART" id="SM00345">
    <property type="entry name" value="HTH_GNTR"/>
    <property type="match status" value="1"/>
</dbReference>
<dbReference type="SUPFAM" id="SSF46785">
    <property type="entry name" value="Winged helix' DNA-binding domain"/>
    <property type="match status" value="1"/>
</dbReference>
<evidence type="ECO:0000259" key="4">
    <source>
        <dbReference type="PROSITE" id="PS50949"/>
    </source>
</evidence>
<dbReference type="InterPro" id="IPR011711">
    <property type="entry name" value="GntR_C"/>
</dbReference>
<dbReference type="Gene3D" id="1.10.10.10">
    <property type="entry name" value="Winged helix-like DNA-binding domain superfamily/Winged helix DNA-binding domain"/>
    <property type="match status" value="1"/>
</dbReference>
<dbReference type="PANTHER" id="PTHR43537">
    <property type="entry name" value="TRANSCRIPTIONAL REGULATOR, GNTR FAMILY"/>
    <property type="match status" value="1"/>
</dbReference>
<feature type="domain" description="HTH gntR-type" evidence="4">
    <location>
        <begin position="9"/>
        <end position="77"/>
    </location>
</feature>
<name>A0ABU8W421_9BURK</name>
<dbReference type="CDD" id="cd07377">
    <property type="entry name" value="WHTH_GntR"/>
    <property type="match status" value="1"/>
</dbReference>
<evidence type="ECO:0000256" key="3">
    <source>
        <dbReference type="ARBA" id="ARBA00023163"/>
    </source>
</evidence>
<dbReference type="InterPro" id="IPR000524">
    <property type="entry name" value="Tscrpt_reg_HTH_GntR"/>
</dbReference>
<dbReference type="InterPro" id="IPR036390">
    <property type="entry name" value="WH_DNA-bd_sf"/>
</dbReference>
<sequence>MPLQSIEPKRLYRQIADQLRALIGKGEFVTGARLPAERDLARQLGVSRPSVREALIALEVEGWVEVRTGSGVYVLDRSKRSTTSSVEITEWGPLELIRARRVVEGETAALAAIHGKRRDFDAMRRAVDAMREQADQSVMPLDGDRAFHVAIVEASGNAVLVETVQGFWDSRYGPLFTRLGGYFETPASWRQAIAEHDAIVAGIVSRDPTAARAAMHAHMDKSHQRYSASWRRARTA</sequence>
<comment type="caution">
    <text evidence="5">The sequence shown here is derived from an EMBL/GenBank/DDBJ whole genome shotgun (WGS) entry which is preliminary data.</text>
</comment>
<dbReference type="PRINTS" id="PR00035">
    <property type="entry name" value="HTHGNTR"/>
</dbReference>
<proteinExistence type="predicted"/>
<protein>
    <submittedName>
        <fullName evidence="5">FadR/GntR family transcriptional regulator</fullName>
    </submittedName>
</protein>
<keyword evidence="3" id="KW-0804">Transcription</keyword>
<dbReference type="SUPFAM" id="SSF48008">
    <property type="entry name" value="GntR ligand-binding domain-like"/>
    <property type="match status" value="1"/>
</dbReference>
<gene>
    <name evidence="5" type="ORF">WKW80_18395</name>
</gene>
<evidence type="ECO:0000313" key="5">
    <source>
        <dbReference type="EMBL" id="MEJ8823971.1"/>
    </source>
</evidence>
<dbReference type="PROSITE" id="PS50949">
    <property type="entry name" value="HTH_GNTR"/>
    <property type="match status" value="1"/>
</dbReference>
<organism evidence="5 6">
    <name type="scientific">Variovorax humicola</name>
    <dbReference type="NCBI Taxonomy" id="1769758"/>
    <lineage>
        <taxon>Bacteria</taxon>
        <taxon>Pseudomonadati</taxon>
        <taxon>Pseudomonadota</taxon>
        <taxon>Betaproteobacteria</taxon>
        <taxon>Burkholderiales</taxon>
        <taxon>Comamonadaceae</taxon>
        <taxon>Variovorax</taxon>
    </lineage>
</organism>
<dbReference type="EMBL" id="JBBKZV010000011">
    <property type="protein sequence ID" value="MEJ8823971.1"/>
    <property type="molecule type" value="Genomic_DNA"/>
</dbReference>
<dbReference type="InterPro" id="IPR036388">
    <property type="entry name" value="WH-like_DNA-bd_sf"/>
</dbReference>
<accession>A0ABU8W421</accession>
<dbReference type="RefSeq" id="WP_340365008.1">
    <property type="nucleotide sequence ID" value="NZ_JBBKZV010000011.1"/>
</dbReference>
<dbReference type="InterPro" id="IPR008920">
    <property type="entry name" value="TF_FadR/GntR_C"/>
</dbReference>
<evidence type="ECO:0000256" key="1">
    <source>
        <dbReference type="ARBA" id="ARBA00023015"/>
    </source>
</evidence>
<dbReference type="Proteomes" id="UP001363010">
    <property type="component" value="Unassembled WGS sequence"/>
</dbReference>
<dbReference type="Pfam" id="PF00392">
    <property type="entry name" value="GntR"/>
    <property type="match status" value="1"/>
</dbReference>
<dbReference type="PANTHER" id="PTHR43537:SF5">
    <property type="entry name" value="UXU OPERON TRANSCRIPTIONAL REGULATOR"/>
    <property type="match status" value="1"/>
</dbReference>
<keyword evidence="2" id="KW-0238">DNA-binding</keyword>